<dbReference type="AlphaFoldDB" id="A0A8B6D2P6"/>
<sequence length="406" mass="46645">MKEEKVRRLTNLSIVTSTNVLRALFQKKILSYPERKFKNFLEDNLHYFFHLHQEREIRCCNCASSVFTIPKKNILPRVKFAEAYQKCEDPVEGHTIKDGTVIVQECVHSYKARDISLDDLDTESLSVYLLHRGDLSKIELHALNVIKSSVERLHKTLLKPKLPFEFNLDDLEQAVVSLTCPHYYQPVVKAVFESIRELETEWITTNTADIYEKQQHATSSDKELDTKGYKRDEDAIQKITKLSQSIVPAMMNKISSLDHKHKRIRIETCKTVNVFKNFTLNVQYQTIVDNSDSRVLPSLDPDIQINIKKISKGSLNILTTVDHNILRKKKDCESANGTFLERIVKVFETQPSTSSITEMDVSVEIVHQDVAKKDDKGMTMTAVPIPLAAMATHLAVRYCVDSRQYM</sequence>
<proteinExistence type="predicted"/>
<protein>
    <submittedName>
        <fullName evidence="1">Uncharacterized protein</fullName>
    </submittedName>
</protein>
<gene>
    <name evidence="1" type="ORF">MGAL_10B063261</name>
</gene>
<organism evidence="1 2">
    <name type="scientific">Mytilus galloprovincialis</name>
    <name type="common">Mediterranean mussel</name>
    <dbReference type="NCBI Taxonomy" id="29158"/>
    <lineage>
        <taxon>Eukaryota</taxon>
        <taxon>Metazoa</taxon>
        <taxon>Spiralia</taxon>
        <taxon>Lophotrochozoa</taxon>
        <taxon>Mollusca</taxon>
        <taxon>Bivalvia</taxon>
        <taxon>Autobranchia</taxon>
        <taxon>Pteriomorphia</taxon>
        <taxon>Mytilida</taxon>
        <taxon>Mytiloidea</taxon>
        <taxon>Mytilidae</taxon>
        <taxon>Mytilinae</taxon>
        <taxon>Mytilus</taxon>
    </lineage>
</organism>
<reference evidence="1" key="1">
    <citation type="submission" date="2018-11" db="EMBL/GenBank/DDBJ databases">
        <authorList>
            <person name="Alioto T."/>
            <person name="Alioto T."/>
        </authorList>
    </citation>
    <scope>NUCLEOTIDE SEQUENCE</scope>
</reference>
<dbReference type="EMBL" id="UYJE01002697">
    <property type="protein sequence ID" value="VDI12932.1"/>
    <property type="molecule type" value="Genomic_DNA"/>
</dbReference>
<dbReference type="OrthoDB" id="10532679at2759"/>
<comment type="caution">
    <text evidence="1">The sequence shown here is derived from an EMBL/GenBank/DDBJ whole genome shotgun (WGS) entry which is preliminary data.</text>
</comment>
<dbReference type="Proteomes" id="UP000596742">
    <property type="component" value="Unassembled WGS sequence"/>
</dbReference>
<keyword evidence="2" id="KW-1185">Reference proteome</keyword>
<evidence type="ECO:0000313" key="1">
    <source>
        <dbReference type="EMBL" id="VDI12932.1"/>
    </source>
</evidence>
<accession>A0A8B6D2P6</accession>
<name>A0A8B6D2P6_MYTGA</name>
<evidence type="ECO:0000313" key="2">
    <source>
        <dbReference type="Proteomes" id="UP000596742"/>
    </source>
</evidence>